<dbReference type="PANTHER" id="PTHR13298:SF11">
    <property type="entry name" value="RAPAMYCIN-INSENSITIVE COMPANION OF MTOR"/>
    <property type="match status" value="1"/>
</dbReference>
<dbReference type="Proteomes" id="UP001562425">
    <property type="component" value="Unassembled WGS sequence"/>
</dbReference>
<dbReference type="SMART" id="SM01303">
    <property type="entry name" value="RasGEF_N_2"/>
    <property type="match status" value="1"/>
</dbReference>
<sequence length="1920" mass="212804">MAMSSWMIRHRSQRQRSRPPPEDCYRMDPSKSTRENGQDIFTALALRTTNENKRLSLLNGLVKLIERWKRENAVGSCGALLVGSPQRKLVQQREVGLGYGIGEWLFCVSASLVHQFTQIRAGALRAVRHLLMAPGDVRAFNELQLGHLVCRSLDVLLKNEEERVQALKLIRKQLVIAPELVSSVMVRCLVSLGESGAEDRAVRVDREDRMLRACLATLCEFGVLNPKLLIVCGGVSVITRNVLECHSPRIAESLCGVLLHMLEWPKTREIAGVRLDCLAAPYCDFTYRLGIMDKNKDARDLRFTCSRLALLSVLRSWAGTLEFCNPAKPSGLKAIIDILYLNQLEVRKAVLDLLYELLGLPQPVWTDEYSVALSVVDPAEYQDSWRLNEGFVAAEGTAVLPSLASRVPNVSDIHLALLLYCFIENGLLNALVEVIISSDTFISVRATILLAKVLQQMHLLLPAEICSATPSSTLPTLISKATEGNHQAKTAIAALQQFHQMLQNRPASCSLFLDCIIQSGELINTRMFKRELSSQEAVPLPATKYATLDSSSSFGMKRTRHDSVGSTGSSSGGGGGGVTGRLSSLFAGSLQNGTSLDDSVLTTKSGSSSSASKRASLKRARFLHFFDNLKENERLIKDSNVLANKDANMWDWDIVITIFRSDSLGSKLDDQNTRFIKRIIEYFKPSNNRFSHQDLSGNSRQLPAYVTAALELIDWLQQSQELECIRILTDLFTDISRQLMAIHAKKSAHECLFSPQHMSSTMCQQYFLFIGRMCRTEKGLGVLTNTDVFKELNTIVTKTNHICYVKLIVSGLDYSLEGEPRNVLMRALLKHPSAKARLYATQFMRVLLRARLPNFEVWGMPLLLKLANECQARCVQLAALEILEEACYERIYLEELVNVWPNLQRISDHGKLVMMKFYSIPRGLNHTAAKIREEIELWVRTYNRKYVLLVEADIHAHLTQHTKTEDGTYSRRHCAQRTGIAAPNVLPHLYGQLVQTNQGMSNLQVHGGILELVETLLQAKCSNDREVLELKAAMWALGHCSTSKDGVSYLYELPSARVYERFIQLAKYAEVYSIRSTALNCLCLVATTQMGADILAKLNWISVRHDRNTFWPVYEPEEWFPKQFNTPVRHNYELPPYNYTALLGEGNGGNSLLEGDSEDQQLVVSRLESTSVGEDQSDCAAPNTTSRSRTLPESVLAASRNPPPPPAASFSKHKRSLSESKTTDGISLMATVVAPTNITSTSLHHPRTRYNSAGTDSNTSGVSSYESIFGGGRFHSDMMQQSQLSPIPSSSNLIDLKKLSSEEKYRRISLTGLPLRESNVISAQDLHGYHTLRILRRRCRPMLSESAADELAEMMDDAMASVTSSSSTSTISRFRLRASKSITEQNRKLKVRSLDRNCSFNAMMGYDDFRQSLRLKHQRLQLQADIRGPCYAGICLPRNILDLFPKEEPTGTYVSNYTLNELDANAASGYAESGASSSIPIVDRESADSIKLLRVSSVDSSQGAGHVRDDCLQCCRRKCGEPLTATCSSSRSECFNSSESSFSDESDRVRASILRHVQRMANPVWSKQSRAQLLDLKQKHASAFQDICLYSEVCLQLGRNTYRLGSRRFLQELFLDLDFESFYREPGEISASSRLERRPSDDESGPSSVVSPKVPKKTSVMKSVNGRTPNQETSNKRNDSSETNGKSVNNAQAGPSGTNGASVVVLNSKPLHLRSPPLASLYETSVENIAEMSSTPKESATLRAQVALGQMQKHQKILNRHSIGTDVPDGAITKEAASSSETARLRPDQDDPDEPSTSSSCSATTASSQNQNTGKYRPRPRFNTLELDLSCTKNKFPIRRDRAVGYSPTTPTGGGSIITTFGVTTLGGSSGSSSAVTSPTAELPALFCEQRLQQLQLTGSKSEATLVTNNNNGSISNSKK</sequence>
<comment type="similarity">
    <text evidence="1">Belongs to the RICTOR family.</text>
</comment>
<dbReference type="Pfam" id="PF14663">
    <property type="entry name" value="RasGEF_N_2"/>
    <property type="match status" value="1"/>
</dbReference>
<evidence type="ECO:0000256" key="2">
    <source>
        <dbReference type="SAM" id="MobiDB-lite"/>
    </source>
</evidence>
<feature type="compositionally biased region" description="Low complexity" evidence="2">
    <location>
        <begin position="1646"/>
        <end position="1664"/>
    </location>
</feature>
<dbReference type="InterPro" id="IPR029452">
    <property type="entry name" value="RICTOR_V"/>
</dbReference>
<feature type="compositionally biased region" description="Low complexity" evidence="2">
    <location>
        <begin position="1796"/>
        <end position="1808"/>
    </location>
</feature>
<feature type="compositionally biased region" description="Polar residues" evidence="2">
    <location>
        <begin position="1899"/>
        <end position="1908"/>
    </location>
</feature>
<dbReference type="Pfam" id="PF14668">
    <property type="entry name" value="RICTOR_V"/>
    <property type="match status" value="1"/>
</dbReference>
<organism evidence="6 7">
    <name type="scientific">Culex pipiens pipiens</name>
    <name type="common">Northern house mosquito</name>
    <dbReference type="NCBI Taxonomy" id="38569"/>
    <lineage>
        <taxon>Eukaryota</taxon>
        <taxon>Metazoa</taxon>
        <taxon>Ecdysozoa</taxon>
        <taxon>Arthropoda</taxon>
        <taxon>Hexapoda</taxon>
        <taxon>Insecta</taxon>
        <taxon>Pterygota</taxon>
        <taxon>Neoptera</taxon>
        <taxon>Endopterygota</taxon>
        <taxon>Diptera</taxon>
        <taxon>Nematocera</taxon>
        <taxon>Culicoidea</taxon>
        <taxon>Culicidae</taxon>
        <taxon>Culicinae</taxon>
        <taxon>Culicini</taxon>
        <taxon>Culex</taxon>
        <taxon>Culex</taxon>
    </lineage>
</organism>
<feature type="compositionally biased region" description="Low complexity" evidence="2">
    <location>
        <begin position="1909"/>
        <end position="1920"/>
    </location>
</feature>
<evidence type="ECO:0008006" key="8">
    <source>
        <dbReference type="Google" id="ProtNLM"/>
    </source>
</evidence>
<accession>A0ABD1DQD7</accession>
<evidence type="ECO:0000259" key="4">
    <source>
        <dbReference type="SMART" id="SM01308"/>
    </source>
</evidence>
<dbReference type="InterPro" id="IPR029451">
    <property type="entry name" value="RICTOR_M"/>
</dbReference>
<feature type="region of interest" description="Disordered" evidence="2">
    <location>
        <begin position="551"/>
        <end position="576"/>
    </location>
</feature>
<feature type="region of interest" description="Disordered" evidence="2">
    <location>
        <begin position="1628"/>
        <end position="1702"/>
    </location>
</feature>
<name>A0ABD1DQD7_CULPP</name>
<dbReference type="SMART" id="SM01307">
    <property type="entry name" value="RICTOR_M"/>
    <property type="match status" value="1"/>
</dbReference>
<evidence type="ECO:0000259" key="3">
    <source>
        <dbReference type="SMART" id="SM01307"/>
    </source>
</evidence>
<feature type="region of interest" description="Disordered" evidence="2">
    <location>
        <begin position="1899"/>
        <end position="1920"/>
    </location>
</feature>
<dbReference type="Pfam" id="PF14666">
    <property type="entry name" value="RICTOR_M"/>
    <property type="match status" value="1"/>
</dbReference>
<feature type="domain" description="Rapamycin-insensitive companion of mTOR middle" evidence="3">
    <location>
        <begin position="627"/>
        <end position="850"/>
    </location>
</feature>
<comment type="caution">
    <text evidence="6">The sequence shown here is derived from an EMBL/GenBank/DDBJ whole genome shotgun (WGS) entry which is preliminary data.</text>
</comment>
<proteinExistence type="inferred from homology"/>
<reference evidence="6 7" key="1">
    <citation type="submission" date="2024-05" db="EMBL/GenBank/DDBJ databases">
        <title>Culex pipiens pipiens assembly and annotation.</title>
        <authorList>
            <person name="Alout H."/>
            <person name="Durand T."/>
        </authorList>
    </citation>
    <scope>NUCLEOTIDE SEQUENCE [LARGE SCALE GENOMIC DNA]</scope>
    <source>
        <strain evidence="6">HA-2024</strain>
        <tissue evidence="6">Whole body</tissue>
    </source>
</reference>
<feature type="domain" description="Rapamycin-insensitive companion of mTOR" evidence="5">
    <location>
        <begin position="1027"/>
        <end position="1102"/>
    </location>
</feature>
<protein>
    <recommendedName>
        <fullName evidence="8">Rapamycin-insensitive companion of mTOR</fullName>
    </recommendedName>
</protein>
<dbReference type="PANTHER" id="PTHR13298">
    <property type="entry name" value="CYTOSOLIC REGULATOR PIANISSIMO"/>
    <property type="match status" value="1"/>
</dbReference>
<dbReference type="SMART" id="SM01310">
    <property type="entry name" value="RICTOR_V"/>
    <property type="match status" value="1"/>
</dbReference>
<dbReference type="InterPro" id="IPR016024">
    <property type="entry name" value="ARM-type_fold"/>
</dbReference>
<dbReference type="SMART" id="SM01308">
    <property type="entry name" value="RICTOR_N"/>
    <property type="match status" value="1"/>
</dbReference>
<gene>
    <name evidence="6" type="ORF">pipiens_006285</name>
</gene>
<keyword evidence="7" id="KW-1185">Reference proteome</keyword>
<dbReference type="InterPro" id="IPR028268">
    <property type="entry name" value="Pianissimo_fam"/>
</dbReference>
<feature type="region of interest" description="Disordered" evidence="2">
    <location>
        <begin position="1243"/>
        <end position="1262"/>
    </location>
</feature>
<dbReference type="GO" id="GO:0031932">
    <property type="term" value="C:TORC2 complex"/>
    <property type="evidence" value="ECO:0007669"/>
    <property type="project" value="UniProtKB-ARBA"/>
</dbReference>
<dbReference type="InterPro" id="IPR029453">
    <property type="entry name" value="Rictor_IV"/>
</dbReference>
<feature type="compositionally biased region" description="Basic residues" evidence="2">
    <location>
        <begin position="8"/>
        <end position="17"/>
    </location>
</feature>
<feature type="compositionally biased region" description="Polar residues" evidence="2">
    <location>
        <begin position="1182"/>
        <end position="1191"/>
    </location>
</feature>
<feature type="domain" description="Rapamycin-insensitive companion of mTOR N-terminal" evidence="4">
    <location>
        <begin position="95"/>
        <end position="462"/>
    </location>
</feature>
<feature type="compositionally biased region" description="Basic and acidic residues" evidence="2">
    <location>
        <begin position="19"/>
        <end position="34"/>
    </location>
</feature>
<evidence type="ECO:0000256" key="1">
    <source>
        <dbReference type="ARBA" id="ARBA00008878"/>
    </source>
</evidence>
<dbReference type="InterPro" id="IPR028267">
    <property type="entry name" value="Pianissimo_N"/>
</dbReference>
<evidence type="ECO:0000259" key="5">
    <source>
        <dbReference type="SMART" id="SM01310"/>
    </source>
</evidence>
<feature type="compositionally biased region" description="Polar residues" evidence="2">
    <location>
        <begin position="1681"/>
        <end position="1701"/>
    </location>
</feature>
<evidence type="ECO:0000313" key="6">
    <source>
        <dbReference type="EMBL" id="KAL1401979.1"/>
    </source>
</evidence>
<dbReference type="Pfam" id="PF14664">
    <property type="entry name" value="RICTOR_N"/>
    <property type="match status" value="1"/>
</dbReference>
<feature type="region of interest" description="Disordered" evidence="2">
    <location>
        <begin position="1"/>
        <end position="34"/>
    </location>
</feature>
<evidence type="ECO:0000313" key="7">
    <source>
        <dbReference type="Proteomes" id="UP001562425"/>
    </source>
</evidence>
<dbReference type="SUPFAM" id="SSF48371">
    <property type="entry name" value="ARM repeat"/>
    <property type="match status" value="1"/>
</dbReference>
<feature type="region of interest" description="Disordered" evidence="2">
    <location>
        <begin position="1776"/>
        <end position="1821"/>
    </location>
</feature>
<feature type="region of interest" description="Disordered" evidence="2">
    <location>
        <begin position="1168"/>
        <end position="1223"/>
    </location>
</feature>
<dbReference type="EMBL" id="JBEHCU010003777">
    <property type="protein sequence ID" value="KAL1401979.1"/>
    <property type="molecule type" value="Genomic_DNA"/>
</dbReference>